<evidence type="ECO:0000313" key="3">
    <source>
        <dbReference type="EMBL" id="KNE58649.1"/>
    </source>
</evidence>
<dbReference type="EMBL" id="GG745333">
    <property type="protein sequence ID" value="KNE58649.1"/>
    <property type="molecule type" value="Genomic_DNA"/>
</dbReference>
<dbReference type="VEuPathDB" id="FungiDB:AMAG_04208"/>
<organism evidence="3 4">
    <name type="scientific">Allomyces macrogynus (strain ATCC 38327)</name>
    <name type="common">Allomyces javanicus var. macrogynus</name>
    <dbReference type="NCBI Taxonomy" id="578462"/>
    <lineage>
        <taxon>Eukaryota</taxon>
        <taxon>Fungi</taxon>
        <taxon>Fungi incertae sedis</taxon>
        <taxon>Blastocladiomycota</taxon>
        <taxon>Blastocladiomycetes</taxon>
        <taxon>Blastocladiales</taxon>
        <taxon>Blastocladiaceae</taxon>
        <taxon>Allomyces</taxon>
    </lineage>
</organism>
<evidence type="ECO:0000256" key="2">
    <source>
        <dbReference type="SAM" id="MobiDB-lite"/>
    </source>
</evidence>
<feature type="region of interest" description="Disordered" evidence="2">
    <location>
        <begin position="239"/>
        <end position="274"/>
    </location>
</feature>
<sequence length="289" mass="31947">MDVVRAQVPADLGAKHHATLVGMDTQLHALRDRNARLELEHREMLTILADADDKLAQLERDAAESRARAAQLEQSVADLKGKAKTDATKFTELETEYLRVRVRHQDLVADLDRARAKHVEDALVMANMREDLKATEAHAKKVGEYTSARLDAANLEISKCHHAYGVELAALRAKLAAAESARKLAEEGEKSVRDRCVELTKISDELVALLDAKVAQAEALWCEYAARLEGMEVPGELPVEKREREERERKEAARAAKAARRGAPVVSEIGESDAVENMDADDAMLMADL</sequence>
<feature type="compositionally biased region" description="Basic and acidic residues" evidence="2">
    <location>
        <begin position="239"/>
        <end position="254"/>
    </location>
</feature>
<keyword evidence="1" id="KW-0175">Coiled coil</keyword>
<protein>
    <submittedName>
        <fullName evidence="3">Uncharacterized protein</fullName>
    </submittedName>
</protein>
<feature type="coiled-coil region" evidence="1">
    <location>
        <begin position="20"/>
        <end position="82"/>
    </location>
</feature>
<reference evidence="4" key="2">
    <citation type="submission" date="2009-11" db="EMBL/GenBank/DDBJ databases">
        <title>The Genome Sequence of Allomyces macrogynus strain ATCC 38327.</title>
        <authorList>
            <consortium name="The Broad Institute Genome Sequencing Platform"/>
            <person name="Russ C."/>
            <person name="Cuomo C."/>
            <person name="Shea T."/>
            <person name="Young S.K."/>
            <person name="Zeng Q."/>
            <person name="Koehrsen M."/>
            <person name="Haas B."/>
            <person name="Borodovsky M."/>
            <person name="Guigo R."/>
            <person name="Alvarado L."/>
            <person name="Berlin A."/>
            <person name="Borenstein D."/>
            <person name="Chen Z."/>
            <person name="Engels R."/>
            <person name="Freedman E."/>
            <person name="Gellesch M."/>
            <person name="Goldberg J."/>
            <person name="Griggs A."/>
            <person name="Gujja S."/>
            <person name="Heiman D."/>
            <person name="Hepburn T."/>
            <person name="Howarth C."/>
            <person name="Jen D."/>
            <person name="Larson L."/>
            <person name="Lewis B."/>
            <person name="Mehta T."/>
            <person name="Park D."/>
            <person name="Pearson M."/>
            <person name="Roberts A."/>
            <person name="Saif S."/>
            <person name="Shenoy N."/>
            <person name="Sisk P."/>
            <person name="Stolte C."/>
            <person name="Sykes S."/>
            <person name="Walk T."/>
            <person name="White J."/>
            <person name="Yandava C."/>
            <person name="Burger G."/>
            <person name="Gray M.W."/>
            <person name="Holland P.W.H."/>
            <person name="King N."/>
            <person name="Lang F.B.F."/>
            <person name="Roger A.J."/>
            <person name="Ruiz-Trillo I."/>
            <person name="Lander E."/>
            <person name="Nusbaum C."/>
        </authorList>
    </citation>
    <scope>NUCLEOTIDE SEQUENCE [LARGE SCALE GENOMIC DNA]</scope>
    <source>
        <strain evidence="4">ATCC 38327</strain>
    </source>
</reference>
<evidence type="ECO:0000256" key="1">
    <source>
        <dbReference type="SAM" id="Coils"/>
    </source>
</evidence>
<dbReference type="AlphaFoldDB" id="A0A0L0S8F2"/>
<gene>
    <name evidence="3" type="ORF">AMAG_04208</name>
</gene>
<accession>A0A0L0S8F2</accession>
<dbReference type="OrthoDB" id="5600505at2759"/>
<dbReference type="Proteomes" id="UP000054350">
    <property type="component" value="Unassembled WGS sequence"/>
</dbReference>
<name>A0A0L0S8F2_ALLM3</name>
<evidence type="ECO:0000313" key="4">
    <source>
        <dbReference type="Proteomes" id="UP000054350"/>
    </source>
</evidence>
<reference evidence="3 4" key="1">
    <citation type="submission" date="2009-11" db="EMBL/GenBank/DDBJ databases">
        <title>Annotation of Allomyces macrogynus ATCC 38327.</title>
        <authorList>
            <consortium name="The Broad Institute Genome Sequencing Platform"/>
            <person name="Russ C."/>
            <person name="Cuomo C."/>
            <person name="Burger G."/>
            <person name="Gray M.W."/>
            <person name="Holland P.W.H."/>
            <person name="King N."/>
            <person name="Lang F.B.F."/>
            <person name="Roger A.J."/>
            <person name="Ruiz-Trillo I."/>
            <person name="Young S.K."/>
            <person name="Zeng Q."/>
            <person name="Gargeya S."/>
            <person name="Fitzgerald M."/>
            <person name="Haas B."/>
            <person name="Abouelleil A."/>
            <person name="Alvarado L."/>
            <person name="Arachchi H.M."/>
            <person name="Berlin A."/>
            <person name="Chapman S.B."/>
            <person name="Gearin G."/>
            <person name="Goldberg J."/>
            <person name="Griggs A."/>
            <person name="Gujja S."/>
            <person name="Hansen M."/>
            <person name="Heiman D."/>
            <person name="Howarth C."/>
            <person name="Larimer J."/>
            <person name="Lui A."/>
            <person name="MacDonald P.J.P."/>
            <person name="McCowen C."/>
            <person name="Montmayeur A."/>
            <person name="Murphy C."/>
            <person name="Neiman D."/>
            <person name="Pearson M."/>
            <person name="Priest M."/>
            <person name="Roberts A."/>
            <person name="Saif S."/>
            <person name="Shea T."/>
            <person name="Sisk P."/>
            <person name="Stolte C."/>
            <person name="Sykes S."/>
            <person name="Wortman J."/>
            <person name="Nusbaum C."/>
            <person name="Birren B."/>
        </authorList>
    </citation>
    <scope>NUCLEOTIDE SEQUENCE [LARGE SCALE GENOMIC DNA]</scope>
    <source>
        <strain evidence="3 4">ATCC 38327</strain>
    </source>
</reference>
<proteinExistence type="predicted"/>
<keyword evidence="4" id="KW-1185">Reference proteome</keyword>